<comment type="function">
    <text evidence="10">Non-catalytic component of the TSC-TBC complex, a multiprotein complex that acts as a negative regulator of the canonical mTORC1 complex, an evolutionarily conserved central nutrient sensor that stimulates anabolic reactions and macromolecule biosynthesis to promote cellular biomass generation and growth. The TSC-TBC complex acts as a GTPase-activating protein (GAP) for the small GTPase RHEB, a direct activator of the protein kinase activity of mTORC1. In absence of nutrients, the TSC-TBC complex inhibits mTORC1, thereby preventing phosphorylation of ribosomal protein S6 kinase (RPS6KB1 and RPS6KB2) and EIF4EBP1 (4E-BP1) by the mTORC1 signaling. The TSC-TBC complex is inactivated in response to nutrients, relieving inhibition of mTORC1.</text>
</comment>
<keyword evidence="5" id="KW-0343">GTPase activation</keyword>
<dbReference type="InterPro" id="IPR035969">
    <property type="entry name" value="Rab-GAP_TBC_sf"/>
</dbReference>
<reference evidence="12" key="1">
    <citation type="submission" date="2022-03" db="EMBL/GenBank/DDBJ databases">
        <authorList>
            <person name="Martin C."/>
        </authorList>
    </citation>
    <scope>NUCLEOTIDE SEQUENCE</scope>
</reference>
<keyword evidence="6" id="KW-0963">Cytoplasm</keyword>
<dbReference type="Gene3D" id="1.10.8.680">
    <property type="entry name" value="Ypt/Rab-GAP domain of gyp1p, domain 2"/>
    <property type="match status" value="1"/>
</dbReference>
<evidence type="ECO:0000256" key="3">
    <source>
        <dbReference type="ARBA" id="ARBA00004656"/>
    </source>
</evidence>
<dbReference type="GO" id="GO:0032007">
    <property type="term" value="P:negative regulation of TOR signaling"/>
    <property type="evidence" value="ECO:0007669"/>
    <property type="project" value="TreeGrafter"/>
</dbReference>
<evidence type="ECO:0000256" key="8">
    <source>
        <dbReference type="ARBA" id="ARBA00023228"/>
    </source>
</evidence>
<evidence type="ECO:0000313" key="12">
    <source>
        <dbReference type="EMBL" id="CAH1787698.1"/>
    </source>
</evidence>
<dbReference type="InterPro" id="IPR000195">
    <property type="entry name" value="Rab-GAP-TBC_dom"/>
</dbReference>
<proteinExistence type="predicted"/>
<evidence type="ECO:0000256" key="7">
    <source>
        <dbReference type="ARBA" id="ARBA00023136"/>
    </source>
</evidence>
<dbReference type="InterPro" id="IPR039842">
    <property type="entry name" value="TBC1D7"/>
</dbReference>
<sequence>MAEAERNFRSYYYDKVGFRGVDEKKSIEILLKETPLDLRKLGQFCLRFPLPVVYRNLVWKVLLGVLPKQTDVHTFAQDQLLERYNELHHALKLMRKITKDTELATMFLKMHHVNEGTLLFDDDKMLDAEENKAFLSIAGAMLEIAENETEAFWMTTHFHKLQKNYVTSLPGMIERTEYYLKREDKDGKLYEHLSKHRVLSSLPMSLWYKSSFAGVLPETSFERIWDKVIGGSCKILVFLMVSTLLTLKRPLLSMNSSQEIVQYLNKISSDSADIIVSKSLDLWQKYGSLLLPSSKGNSPVVIQERPPS</sequence>
<dbReference type="GO" id="GO:0005829">
    <property type="term" value="C:cytosol"/>
    <property type="evidence" value="ECO:0007669"/>
    <property type="project" value="UniProtKB-SubCell"/>
</dbReference>
<evidence type="ECO:0000313" key="13">
    <source>
        <dbReference type="Proteomes" id="UP000749559"/>
    </source>
</evidence>
<dbReference type="PROSITE" id="PS50086">
    <property type="entry name" value="TBC_RABGAP"/>
    <property type="match status" value="1"/>
</dbReference>
<comment type="caution">
    <text evidence="12">The sequence shown here is derived from an EMBL/GenBank/DDBJ whole genome shotgun (WGS) entry which is preliminary data.</text>
</comment>
<dbReference type="Gene3D" id="1.10.10.750">
    <property type="entry name" value="Ypt/Rab-GAP domain of gyp1p, domain 1"/>
    <property type="match status" value="1"/>
</dbReference>
<feature type="domain" description="Rab-GAP TBC" evidence="11">
    <location>
        <begin position="49"/>
        <end position="232"/>
    </location>
</feature>
<dbReference type="Pfam" id="PF00566">
    <property type="entry name" value="RabGAP-TBC"/>
    <property type="match status" value="1"/>
</dbReference>
<evidence type="ECO:0000259" key="11">
    <source>
        <dbReference type="PROSITE" id="PS50086"/>
    </source>
</evidence>
<dbReference type="PANTHER" id="PTHR13530">
    <property type="entry name" value="TBC1 DOMAIN FAMILY MEMBER 7"/>
    <property type="match status" value="1"/>
</dbReference>
<dbReference type="AlphaFoldDB" id="A0A8S4P2Z3"/>
<keyword evidence="8" id="KW-0458">Lysosome</keyword>
<dbReference type="Proteomes" id="UP000749559">
    <property type="component" value="Unassembled WGS sequence"/>
</dbReference>
<dbReference type="OrthoDB" id="18718at2759"/>
<evidence type="ECO:0000256" key="4">
    <source>
        <dbReference type="ARBA" id="ARBA00015455"/>
    </source>
</evidence>
<dbReference type="InterPro" id="IPR043039">
    <property type="entry name" value="TBC1D7_dom2"/>
</dbReference>
<dbReference type="GO" id="GO:0005765">
    <property type="term" value="C:lysosomal membrane"/>
    <property type="evidence" value="ECO:0007669"/>
    <property type="project" value="UniProtKB-SubCell"/>
</dbReference>
<keyword evidence="9" id="KW-0968">Cytoplasmic vesicle</keyword>
<evidence type="ECO:0000256" key="9">
    <source>
        <dbReference type="ARBA" id="ARBA00023329"/>
    </source>
</evidence>
<comment type="subcellular location">
    <subcellularLocation>
        <location evidence="1">Cytoplasm</location>
        <location evidence="1">Cytosol</location>
    </subcellularLocation>
    <subcellularLocation>
        <location evidence="2">Cytoplasmic vesicle</location>
    </subcellularLocation>
    <subcellularLocation>
        <location evidence="3">Lysosome membrane</location>
    </subcellularLocation>
</comment>
<dbReference type="FunFam" id="1.10.472.80:FF:000028">
    <property type="entry name" value="TBC1 domain family member 7"/>
    <property type="match status" value="1"/>
</dbReference>
<dbReference type="PANTHER" id="PTHR13530:SF3">
    <property type="entry name" value="TBC1 DOMAIN FAMILY MEMBER 7"/>
    <property type="match status" value="1"/>
</dbReference>
<dbReference type="SUPFAM" id="SSF47923">
    <property type="entry name" value="Ypt/Rab-GAP domain of gyp1p"/>
    <property type="match status" value="2"/>
</dbReference>
<evidence type="ECO:0000256" key="6">
    <source>
        <dbReference type="ARBA" id="ARBA00022490"/>
    </source>
</evidence>
<accession>A0A8S4P2Z3</accession>
<keyword evidence="7" id="KW-0472">Membrane</keyword>
<evidence type="ECO:0000256" key="2">
    <source>
        <dbReference type="ARBA" id="ARBA00004541"/>
    </source>
</evidence>
<organism evidence="12 13">
    <name type="scientific">Owenia fusiformis</name>
    <name type="common">Polychaete worm</name>
    <dbReference type="NCBI Taxonomy" id="6347"/>
    <lineage>
        <taxon>Eukaryota</taxon>
        <taxon>Metazoa</taxon>
        <taxon>Spiralia</taxon>
        <taxon>Lophotrochozoa</taxon>
        <taxon>Annelida</taxon>
        <taxon>Polychaeta</taxon>
        <taxon>Sedentaria</taxon>
        <taxon>Canalipalpata</taxon>
        <taxon>Sabellida</taxon>
        <taxon>Oweniida</taxon>
        <taxon>Oweniidae</taxon>
        <taxon>Owenia</taxon>
    </lineage>
</organism>
<protein>
    <recommendedName>
        <fullName evidence="4">TBC1 domain family member 7</fullName>
    </recommendedName>
</protein>
<evidence type="ECO:0000256" key="1">
    <source>
        <dbReference type="ARBA" id="ARBA00004514"/>
    </source>
</evidence>
<keyword evidence="13" id="KW-1185">Reference proteome</keyword>
<name>A0A8S4P2Z3_OWEFU</name>
<dbReference type="GO" id="GO:0031410">
    <property type="term" value="C:cytoplasmic vesicle"/>
    <property type="evidence" value="ECO:0007669"/>
    <property type="project" value="UniProtKB-SubCell"/>
</dbReference>
<dbReference type="GO" id="GO:0005096">
    <property type="term" value="F:GTPase activator activity"/>
    <property type="evidence" value="ECO:0007669"/>
    <property type="project" value="UniProtKB-KW"/>
</dbReference>
<evidence type="ECO:0000256" key="5">
    <source>
        <dbReference type="ARBA" id="ARBA00022468"/>
    </source>
</evidence>
<evidence type="ECO:0000256" key="10">
    <source>
        <dbReference type="ARBA" id="ARBA00046045"/>
    </source>
</evidence>
<gene>
    <name evidence="12" type="ORF">OFUS_LOCUS13343</name>
</gene>
<dbReference type="Gene3D" id="1.10.472.80">
    <property type="entry name" value="Ypt/Rab-GAP domain of gyp1p, domain 3"/>
    <property type="match status" value="1"/>
</dbReference>
<dbReference type="EMBL" id="CAIIXF020000006">
    <property type="protein sequence ID" value="CAH1787698.1"/>
    <property type="molecule type" value="Genomic_DNA"/>
</dbReference>